<dbReference type="InterPro" id="IPR007921">
    <property type="entry name" value="CHAP_dom"/>
</dbReference>
<feature type="non-terminal residue" evidence="2">
    <location>
        <position position="1"/>
    </location>
</feature>
<keyword evidence="2" id="KW-0378">Hydrolase</keyword>
<dbReference type="EMBL" id="AJWY01005573">
    <property type="protein sequence ID" value="EKC69260.1"/>
    <property type="molecule type" value="Genomic_DNA"/>
</dbReference>
<evidence type="ECO:0000313" key="2">
    <source>
        <dbReference type="EMBL" id="EKC69260.1"/>
    </source>
</evidence>
<name>K1TST4_9ZZZZ</name>
<gene>
    <name evidence="2" type="ORF">LEA_08383</name>
</gene>
<organism evidence="2">
    <name type="scientific">human gut metagenome</name>
    <dbReference type="NCBI Taxonomy" id="408170"/>
    <lineage>
        <taxon>unclassified sequences</taxon>
        <taxon>metagenomes</taxon>
        <taxon>organismal metagenomes</taxon>
    </lineage>
</organism>
<evidence type="ECO:0000259" key="1">
    <source>
        <dbReference type="PROSITE" id="PS50911"/>
    </source>
</evidence>
<reference evidence="2" key="1">
    <citation type="journal article" date="2013" name="Environ. Microbiol.">
        <title>Microbiota from the distal guts of lean and obese adolescents exhibit partial functional redundancy besides clear differences in community structure.</title>
        <authorList>
            <person name="Ferrer M."/>
            <person name="Ruiz A."/>
            <person name="Lanza F."/>
            <person name="Haange S.B."/>
            <person name="Oberbach A."/>
            <person name="Till H."/>
            <person name="Bargiela R."/>
            <person name="Campoy C."/>
            <person name="Segura M.T."/>
            <person name="Richter M."/>
            <person name="von Bergen M."/>
            <person name="Seifert J."/>
            <person name="Suarez A."/>
        </authorList>
    </citation>
    <scope>NUCLEOTIDE SEQUENCE</scope>
</reference>
<feature type="non-terminal residue" evidence="2">
    <location>
        <position position="231"/>
    </location>
</feature>
<dbReference type="InterPro" id="IPR038765">
    <property type="entry name" value="Papain-like_cys_pep_sf"/>
</dbReference>
<dbReference type="Gene3D" id="3.90.1720.10">
    <property type="entry name" value="endopeptidase domain like (from Nostoc punctiforme)"/>
    <property type="match status" value="1"/>
</dbReference>
<dbReference type="Pfam" id="PF05257">
    <property type="entry name" value="CHAP"/>
    <property type="match status" value="1"/>
</dbReference>
<accession>K1TST4</accession>
<dbReference type="SUPFAM" id="SSF54001">
    <property type="entry name" value="Cysteine proteinases"/>
    <property type="match status" value="1"/>
</dbReference>
<dbReference type="PROSITE" id="PS50911">
    <property type="entry name" value="CHAP"/>
    <property type="match status" value="1"/>
</dbReference>
<dbReference type="GO" id="GO:0016787">
    <property type="term" value="F:hydrolase activity"/>
    <property type="evidence" value="ECO:0007669"/>
    <property type="project" value="UniProtKB-KW"/>
</dbReference>
<comment type="caution">
    <text evidence="2">The sequence shown here is derived from an EMBL/GenBank/DDBJ whole genome shotgun (WGS) entry which is preliminary data.</text>
</comment>
<protein>
    <submittedName>
        <fullName evidence="2">Protein containing Cysteine, histidine-dependent amidohydrolase/peptidase domain protein</fullName>
    </submittedName>
</protein>
<sequence>SSGYTPKAGDIIYFDYGSNGTYDHVGIVTSSSGGRVYTIEGNARNAVKVNGGYSNGYSLSNTDILGYGTPSYANNAPANAPTDVHLDRSQVWYDLKDDIVLYPRANDADSFWISVHKDGQQLISQGVSVNGELRFSASQWGVGDYYAWITASNLAGNVDSVGINFSVVGAAGYNSVSVEKPFYDIDETVSISVSPVCAKGVVIGIDKANVGRVVTEQCDTTFSIAASQLGV</sequence>
<dbReference type="AlphaFoldDB" id="K1TST4"/>
<feature type="domain" description="Peptidase C51" evidence="1">
    <location>
        <begin position="1"/>
        <end position="74"/>
    </location>
</feature>
<proteinExistence type="predicted"/>